<feature type="transmembrane region" description="Helical" evidence="1">
    <location>
        <begin position="47"/>
        <end position="70"/>
    </location>
</feature>
<keyword evidence="1" id="KW-0812">Transmembrane</keyword>
<sequence>MPLWAERAAHVIALVNVPSGLWRLGLAAGISFGLADAELRQLHTPGWGSLYLIALAALSELFGFLALGLIQPWGETWPRWVPFLHGKRIPVLAVTASAALGSVATTVYGGLLVYTSLHAHIDGTAWAPWLINILYLPLLLWGPLLSAVTVHYHLRRRATAS</sequence>
<evidence type="ECO:0008006" key="4">
    <source>
        <dbReference type="Google" id="ProtNLM"/>
    </source>
</evidence>
<evidence type="ECO:0000313" key="2">
    <source>
        <dbReference type="EMBL" id="MBB6399464.1"/>
    </source>
</evidence>
<organism evidence="2 3">
    <name type="scientific">Actinomadura coerulea</name>
    <dbReference type="NCBI Taxonomy" id="46159"/>
    <lineage>
        <taxon>Bacteria</taxon>
        <taxon>Bacillati</taxon>
        <taxon>Actinomycetota</taxon>
        <taxon>Actinomycetes</taxon>
        <taxon>Streptosporangiales</taxon>
        <taxon>Thermomonosporaceae</taxon>
        <taxon>Actinomadura</taxon>
    </lineage>
</organism>
<keyword evidence="1" id="KW-0472">Membrane</keyword>
<dbReference type="RefSeq" id="WP_185031372.1">
    <property type="nucleotide sequence ID" value="NZ_JACHMQ010000001.1"/>
</dbReference>
<gene>
    <name evidence="2" type="ORF">BKA00_006378</name>
</gene>
<feature type="transmembrane region" description="Helical" evidence="1">
    <location>
        <begin position="126"/>
        <end position="148"/>
    </location>
</feature>
<proteinExistence type="predicted"/>
<feature type="transmembrane region" description="Helical" evidence="1">
    <location>
        <begin position="12"/>
        <end position="35"/>
    </location>
</feature>
<dbReference type="AlphaFoldDB" id="A0A7X0G594"/>
<keyword evidence="1" id="KW-1133">Transmembrane helix</keyword>
<dbReference type="Proteomes" id="UP000546324">
    <property type="component" value="Unassembled WGS sequence"/>
</dbReference>
<dbReference type="EMBL" id="JACHMQ010000001">
    <property type="protein sequence ID" value="MBB6399464.1"/>
    <property type="molecule type" value="Genomic_DNA"/>
</dbReference>
<evidence type="ECO:0000256" key="1">
    <source>
        <dbReference type="SAM" id="Phobius"/>
    </source>
</evidence>
<accession>A0A7X0G594</accession>
<name>A0A7X0G594_9ACTN</name>
<comment type="caution">
    <text evidence="2">The sequence shown here is derived from an EMBL/GenBank/DDBJ whole genome shotgun (WGS) entry which is preliminary data.</text>
</comment>
<reference evidence="2 3" key="1">
    <citation type="submission" date="2020-08" db="EMBL/GenBank/DDBJ databases">
        <title>Sequencing the genomes of 1000 actinobacteria strains.</title>
        <authorList>
            <person name="Klenk H.-P."/>
        </authorList>
    </citation>
    <scope>NUCLEOTIDE SEQUENCE [LARGE SCALE GENOMIC DNA]</scope>
    <source>
        <strain evidence="2 3">DSM 43675</strain>
    </source>
</reference>
<evidence type="ECO:0000313" key="3">
    <source>
        <dbReference type="Proteomes" id="UP000546324"/>
    </source>
</evidence>
<protein>
    <recommendedName>
        <fullName evidence="4">DUF3995 domain-containing protein</fullName>
    </recommendedName>
</protein>
<keyword evidence="3" id="KW-1185">Reference proteome</keyword>
<feature type="transmembrane region" description="Helical" evidence="1">
    <location>
        <begin position="91"/>
        <end position="114"/>
    </location>
</feature>